<organism evidence="2">
    <name type="scientific">uncultured Caudovirales phage</name>
    <dbReference type="NCBI Taxonomy" id="2100421"/>
    <lineage>
        <taxon>Viruses</taxon>
        <taxon>Duplodnaviria</taxon>
        <taxon>Heunggongvirae</taxon>
        <taxon>Uroviricota</taxon>
        <taxon>Caudoviricetes</taxon>
        <taxon>Peduoviridae</taxon>
        <taxon>Maltschvirus</taxon>
        <taxon>Maltschvirus maltsch</taxon>
    </lineage>
</organism>
<gene>
    <name evidence="2" type="ORF">UFOVP1354_55</name>
    <name evidence="1" type="ORF">UFOVP930_11</name>
</gene>
<dbReference type="EMBL" id="LR796873">
    <property type="protein sequence ID" value="CAB4171674.1"/>
    <property type="molecule type" value="Genomic_DNA"/>
</dbReference>
<sequence>MKLLLLLFTMTIIGTAGPTHGVTADETGILIKSYGLSFEPEFTDPLTNKVGERINEARGAICTKISITGEISSATGIIDATFYAAVTLTNTLGVVGSTANGLLANTGGVYMNTAKVDESATGWKTFSAEYQQYVGIA</sequence>
<dbReference type="EMBL" id="LR797289">
    <property type="protein sequence ID" value="CAB4200667.1"/>
    <property type="molecule type" value="Genomic_DNA"/>
</dbReference>
<evidence type="ECO:0000313" key="2">
    <source>
        <dbReference type="EMBL" id="CAB4200667.1"/>
    </source>
</evidence>
<evidence type="ECO:0000313" key="1">
    <source>
        <dbReference type="EMBL" id="CAB4171674.1"/>
    </source>
</evidence>
<name>A0A6J5S144_9CAUD</name>
<accession>A0A6J5S144</accession>
<proteinExistence type="predicted"/>
<protein>
    <submittedName>
        <fullName evidence="2">Uncharacterized protein</fullName>
    </submittedName>
</protein>
<reference evidence="2" key="1">
    <citation type="submission" date="2020-05" db="EMBL/GenBank/DDBJ databases">
        <authorList>
            <person name="Chiriac C."/>
            <person name="Salcher M."/>
            <person name="Ghai R."/>
            <person name="Kavagutti S V."/>
        </authorList>
    </citation>
    <scope>NUCLEOTIDE SEQUENCE</scope>
</reference>